<dbReference type="GO" id="GO:0006351">
    <property type="term" value="P:DNA-templated transcription"/>
    <property type="evidence" value="ECO:0007669"/>
    <property type="project" value="InterPro"/>
</dbReference>
<comment type="subcellular location">
    <subcellularLocation>
        <location evidence="1">Nucleus</location>
    </subcellularLocation>
</comment>
<feature type="coiled-coil region" evidence="3">
    <location>
        <begin position="557"/>
        <end position="591"/>
    </location>
</feature>
<keyword evidence="5" id="KW-0472">Membrane</keyword>
<proteinExistence type="predicted"/>
<accession>A0A553IFE5</accession>
<dbReference type="InterPro" id="IPR007219">
    <property type="entry name" value="XnlR_reg_dom"/>
</dbReference>
<name>A0A553IFE5_9PEZI</name>
<dbReference type="GO" id="GO:0008270">
    <property type="term" value="F:zinc ion binding"/>
    <property type="evidence" value="ECO:0007669"/>
    <property type="project" value="InterPro"/>
</dbReference>
<dbReference type="OrthoDB" id="5430750at2759"/>
<dbReference type="GO" id="GO:0003677">
    <property type="term" value="F:DNA binding"/>
    <property type="evidence" value="ECO:0007669"/>
    <property type="project" value="InterPro"/>
</dbReference>
<protein>
    <recommendedName>
        <fullName evidence="6">Xylanolytic transcriptional activator regulatory domain-containing protein</fullName>
    </recommendedName>
</protein>
<evidence type="ECO:0000313" key="8">
    <source>
        <dbReference type="Proteomes" id="UP000319160"/>
    </source>
</evidence>
<feature type="transmembrane region" description="Helical" evidence="5">
    <location>
        <begin position="634"/>
        <end position="657"/>
    </location>
</feature>
<evidence type="ECO:0000256" key="5">
    <source>
        <dbReference type="SAM" id="Phobius"/>
    </source>
</evidence>
<dbReference type="Proteomes" id="UP000319160">
    <property type="component" value="Unassembled WGS sequence"/>
</dbReference>
<evidence type="ECO:0000256" key="4">
    <source>
        <dbReference type="SAM" id="MobiDB-lite"/>
    </source>
</evidence>
<keyword evidence="5" id="KW-0812">Transmembrane</keyword>
<evidence type="ECO:0000256" key="3">
    <source>
        <dbReference type="SAM" id="Coils"/>
    </source>
</evidence>
<dbReference type="EMBL" id="VFLP01000001">
    <property type="protein sequence ID" value="TRX98923.1"/>
    <property type="molecule type" value="Genomic_DNA"/>
</dbReference>
<dbReference type="PANTHER" id="PTHR31001">
    <property type="entry name" value="UNCHARACTERIZED TRANSCRIPTIONAL REGULATORY PROTEIN"/>
    <property type="match status" value="1"/>
</dbReference>
<evidence type="ECO:0000256" key="2">
    <source>
        <dbReference type="ARBA" id="ARBA00023242"/>
    </source>
</evidence>
<evidence type="ECO:0000259" key="6">
    <source>
        <dbReference type="Pfam" id="PF04082"/>
    </source>
</evidence>
<evidence type="ECO:0000256" key="1">
    <source>
        <dbReference type="ARBA" id="ARBA00004123"/>
    </source>
</evidence>
<dbReference type="PANTHER" id="PTHR31001:SF40">
    <property type="entry name" value="ZN(II)2CYS6 TRANSCRIPTION FACTOR (EUROFUNG)"/>
    <property type="match status" value="1"/>
</dbReference>
<keyword evidence="5" id="KW-1133">Transmembrane helix</keyword>
<keyword evidence="3" id="KW-0175">Coiled coil</keyword>
<dbReference type="GO" id="GO:0005634">
    <property type="term" value="C:nucleus"/>
    <property type="evidence" value="ECO:0007669"/>
    <property type="project" value="UniProtKB-SubCell"/>
</dbReference>
<keyword evidence="8" id="KW-1185">Reference proteome</keyword>
<gene>
    <name evidence="7" type="ORF">FHL15_000265</name>
</gene>
<feature type="domain" description="Xylanolytic transcriptional activator regulatory" evidence="6">
    <location>
        <begin position="860"/>
        <end position="1090"/>
    </location>
</feature>
<feature type="region of interest" description="Disordered" evidence="4">
    <location>
        <begin position="722"/>
        <end position="757"/>
    </location>
</feature>
<organism evidence="7 8">
    <name type="scientific">Xylaria flabelliformis</name>
    <dbReference type="NCBI Taxonomy" id="2512241"/>
    <lineage>
        <taxon>Eukaryota</taxon>
        <taxon>Fungi</taxon>
        <taxon>Dikarya</taxon>
        <taxon>Ascomycota</taxon>
        <taxon>Pezizomycotina</taxon>
        <taxon>Sordariomycetes</taxon>
        <taxon>Xylariomycetidae</taxon>
        <taxon>Xylariales</taxon>
        <taxon>Xylariaceae</taxon>
        <taxon>Xylaria</taxon>
    </lineage>
</organism>
<feature type="transmembrane region" description="Helical" evidence="5">
    <location>
        <begin position="593"/>
        <end position="619"/>
    </location>
</feature>
<sequence length="1322" mass="150890">MDDDQSSITWFPRQEFSALSGIQDIPSLYQDLKGSVEDVDSLELGAEIAGFKKTKISHIEDGLSVTPRLNGALKKRNDKTQARASLLVEEDLYTLFEDCLPTDERLKNLRQRWIDKGYLQQRLLYCRPFYIAFEEPEVSRTALWLRRPKEESVTKLVRRSHDELGEMLQEGNLENFSDQLLDAWPANFGQIIGAEGQPRRFRWQLGIPRPDDAVIICRKSLAEGNEEFLMMEVSLCPSDNVLWQIFPSISNSILSMRTVAFLENLFAPTQSNFTSFGTINDWFPVQKTTPALHSTGNFGRGDWLCVQLNMRVCIPDETGSRVRRFEDCWGISPKGIGFPLQRQAAKIPDLARGTAQFAVEFLLSVSIVLKKRQRVGAPSALNYNIVVWLDYKAKFESRTGRSSNYPMLSDRLDLDIGLEDCGAGGEGFFQVLVVLTRTIDHWRKCWDMMMDKIDEIISVQLRDTLDRKRWSKLMFDDSFQLSEQYFTVLQLLRIFQNWIGETERGVQSLGEELVEQCELWQSWRQQHSKMDEAEWPLDTATLRKNVEKVNDFFEVRATPLKERIEKKKEEVKSLQDALLNASSLREALKAKTLNLYIGVFTTVTVFFTPLGFIAAFWAIPFMDPNSKVPTPNGFIASFVTVPLLTYILSTVIVVYFWTRSFRRLEVLSWELADAAWRFIPLVLSGWALSSFRRCHDKLAQPNLIPCVQCVRRKCADSCVYERPPAASRSGGQRARAEPESRPEPASTPRQPGTEHGLAGDVQASSVAQVLAGIAPASKEREPDPVNAVPPDLQERHALTHERWEEVLQRPMNPNEPSTFAPDDTASRSPGICFPFPSEPQLDTSDLLAMIPSASSCDYLLSRFFLYMSQFFHILHGPTFQKEYAAFVANPSAVDLSWLAVLFMVLSIGLHTLDYDDVLPVDIKPNTSPPQGSSRPTRQYREAAMMCLSKAQFLTRYQLSTLQALLFLVYEICHEEGVEHGWTLLGIALNIGIALHCNDESGPPSLARIEIERRRRCWAGLLSLYAYQIVSYPGVNMLFLTNVTATMPADVDDADIREDLILQPSRRLTQMSIMMFKIRLFQLSSRICRHLKGPHKFDEKIRDQFDAEIAAEQREWDATFLIEGSEEVPSLLDYSSFALWSLQFHGHHLYLLIHQPFCRPRSNPTCFRQQSRAKCITSGAALLQIHQRFWETPRLRPLRWTLHGLQSFYAVHGAVGLASCLLDEESDISDSLQYRDAFATAVQRIGKLQQRSPICMKAYPILSQLQTLLFPEQYKWSNPANSTFLETFDTWVDNLQWLNPDTIDWNFLDGILGDNNLPRSFSK</sequence>
<reference evidence="8" key="1">
    <citation type="submission" date="2019-06" db="EMBL/GenBank/DDBJ databases">
        <title>Draft genome sequence of the griseofulvin-producing fungus Xylaria cubensis strain G536.</title>
        <authorList>
            <person name="Mead M.E."/>
            <person name="Raja H.A."/>
            <person name="Steenwyk J.L."/>
            <person name="Knowles S.L."/>
            <person name="Oberlies N.H."/>
            <person name="Rokas A."/>
        </authorList>
    </citation>
    <scope>NUCLEOTIDE SEQUENCE [LARGE SCALE GENOMIC DNA]</scope>
    <source>
        <strain evidence="8">G536</strain>
    </source>
</reference>
<dbReference type="Pfam" id="PF04082">
    <property type="entry name" value="Fungal_trans"/>
    <property type="match status" value="1"/>
</dbReference>
<keyword evidence="2" id="KW-0539">Nucleus</keyword>
<dbReference type="CDD" id="cd12148">
    <property type="entry name" value="fungal_TF_MHR"/>
    <property type="match status" value="1"/>
</dbReference>
<dbReference type="STRING" id="2512241.A0A553IFE5"/>
<evidence type="ECO:0000313" key="7">
    <source>
        <dbReference type="EMBL" id="TRX98923.1"/>
    </source>
</evidence>
<comment type="caution">
    <text evidence="7">The sequence shown here is derived from an EMBL/GenBank/DDBJ whole genome shotgun (WGS) entry which is preliminary data.</text>
</comment>
<dbReference type="InterPro" id="IPR050613">
    <property type="entry name" value="Sec_Metabolite_Reg"/>
</dbReference>